<keyword evidence="7" id="KW-0479">Metal-binding</keyword>
<keyword evidence="4" id="KW-1003">Cell membrane</keyword>
<keyword evidence="9 12" id="KW-1133">Transmembrane helix</keyword>
<keyword evidence="10" id="KW-0408">Iron</keyword>
<evidence type="ECO:0000313" key="15">
    <source>
        <dbReference type="Proteomes" id="UP000273001"/>
    </source>
</evidence>
<feature type="domain" description="NapC/NirT cytochrome c N-terminal" evidence="13">
    <location>
        <begin position="24"/>
        <end position="164"/>
    </location>
</feature>
<dbReference type="InterPro" id="IPR017571">
    <property type="entry name" value="NrfH"/>
</dbReference>
<dbReference type="PANTHER" id="PTHR30333:SF1">
    <property type="entry name" value="CYTOCHROME C-TYPE PROTEIN NAPC"/>
    <property type="match status" value="1"/>
</dbReference>
<keyword evidence="15" id="KW-1185">Reference proteome</keyword>
<keyword evidence="8" id="KW-0249">Electron transport</keyword>
<keyword evidence="6 12" id="KW-0812">Transmembrane</keyword>
<accession>A0ABM6Z6Q7</accession>
<gene>
    <name evidence="14" type="primary">nrfH</name>
    <name evidence="14" type="ORF">D5R93_12375</name>
</gene>
<reference evidence="14 15" key="1">
    <citation type="submission" date="2018-09" db="EMBL/GenBank/DDBJ databases">
        <authorList>
            <person name="Li J."/>
        </authorList>
    </citation>
    <scope>NUCLEOTIDE SEQUENCE [LARGE SCALE GENOMIC DNA]</scope>
    <source>
        <strain evidence="14 15">2129</strain>
    </source>
</reference>
<evidence type="ECO:0000256" key="2">
    <source>
        <dbReference type="ARBA" id="ARBA00007395"/>
    </source>
</evidence>
<dbReference type="Pfam" id="PF03264">
    <property type="entry name" value="Cytochrom_NNT"/>
    <property type="match status" value="1"/>
</dbReference>
<dbReference type="Gene3D" id="1.10.3820.10">
    <property type="entry name" value="Di-heme elbow motif domain"/>
    <property type="match status" value="1"/>
</dbReference>
<name>A0ABM6Z6Q7_9ACTO</name>
<keyword evidence="14" id="KW-0560">Oxidoreductase</keyword>
<evidence type="ECO:0000256" key="7">
    <source>
        <dbReference type="ARBA" id="ARBA00022723"/>
    </source>
</evidence>
<organism evidence="14 15">
    <name type="scientific">Actinomyces lilanjuaniae</name>
    <dbReference type="NCBI Taxonomy" id="2321394"/>
    <lineage>
        <taxon>Bacteria</taxon>
        <taxon>Bacillati</taxon>
        <taxon>Actinomycetota</taxon>
        <taxon>Actinomycetes</taxon>
        <taxon>Actinomycetales</taxon>
        <taxon>Actinomycetaceae</taxon>
        <taxon>Actinomyces</taxon>
    </lineage>
</organism>
<dbReference type="InterPro" id="IPR038266">
    <property type="entry name" value="NapC/NirT_cytc_sf"/>
</dbReference>
<comment type="similarity">
    <text evidence="2">Belongs to the NapC/NirT/NrfH family.</text>
</comment>
<dbReference type="EC" id="1.7.2.2" evidence="14"/>
<dbReference type="PANTHER" id="PTHR30333">
    <property type="entry name" value="CYTOCHROME C-TYPE PROTEIN"/>
    <property type="match status" value="1"/>
</dbReference>
<evidence type="ECO:0000256" key="12">
    <source>
        <dbReference type="SAM" id="Phobius"/>
    </source>
</evidence>
<keyword evidence="3" id="KW-0813">Transport</keyword>
<evidence type="ECO:0000256" key="10">
    <source>
        <dbReference type="ARBA" id="ARBA00023004"/>
    </source>
</evidence>
<evidence type="ECO:0000256" key="4">
    <source>
        <dbReference type="ARBA" id="ARBA00022475"/>
    </source>
</evidence>
<evidence type="ECO:0000256" key="3">
    <source>
        <dbReference type="ARBA" id="ARBA00022448"/>
    </source>
</evidence>
<evidence type="ECO:0000259" key="13">
    <source>
        <dbReference type="Pfam" id="PF03264"/>
    </source>
</evidence>
<evidence type="ECO:0000256" key="6">
    <source>
        <dbReference type="ARBA" id="ARBA00022692"/>
    </source>
</evidence>
<evidence type="ECO:0000313" key="14">
    <source>
        <dbReference type="EMBL" id="AYD91028.1"/>
    </source>
</evidence>
<evidence type="ECO:0000256" key="5">
    <source>
        <dbReference type="ARBA" id="ARBA00022617"/>
    </source>
</evidence>
<comment type="subcellular location">
    <subcellularLocation>
        <location evidence="1">Cell membrane</location>
    </subcellularLocation>
</comment>
<dbReference type="EMBL" id="CP032514">
    <property type="protein sequence ID" value="AYD91028.1"/>
    <property type="molecule type" value="Genomic_DNA"/>
</dbReference>
<dbReference type="Proteomes" id="UP000273001">
    <property type="component" value="Chromosome"/>
</dbReference>
<evidence type="ECO:0000256" key="8">
    <source>
        <dbReference type="ARBA" id="ARBA00022982"/>
    </source>
</evidence>
<keyword evidence="5" id="KW-0349">Heme</keyword>
<dbReference type="SUPFAM" id="SSF48695">
    <property type="entry name" value="Multiheme cytochromes"/>
    <property type="match status" value="1"/>
</dbReference>
<dbReference type="GO" id="GO:0042279">
    <property type="term" value="F:nitrite reductase (cytochrome, ammonia-forming) activity"/>
    <property type="evidence" value="ECO:0007669"/>
    <property type="project" value="UniProtKB-EC"/>
</dbReference>
<evidence type="ECO:0000256" key="11">
    <source>
        <dbReference type="ARBA" id="ARBA00023136"/>
    </source>
</evidence>
<protein>
    <submittedName>
        <fullName evidence="14">Cytochrome c nitrite reductase small subunit</fullName>
        <ecNumber evidence="14">1.7.2.2</ecNumber>
    </submittedName>
</protein>
<proteinExistence type="inferred from homology"/>
<evidence type="ECO:0000256" key="9">
    <source>
        <dbReference type="ARBA" id="ARBA00022989"/>
    </source>
</evidence>
<dbReference type="InterPro" id="IPR051174">
    <property type="entry name" value="Cytochrome_c-type_ET"/>
</dbReference>
<feature type="transmembrane region" description="Helical" evidence="12">
    <location>
        <begin position="12"/>
        <end position="37"/>
    </location>
</feature>
<dbReference type="NCBIfam" id="TIGR03153">
    <property type="entry name" value="cytochr_NrfH"/>
    <property type="match status" value="1"/>
</dbReference>
<dbReference type="InterPro" id="IPR036280">
    <property type="entry name" value="Multihaem_cyt_sf"/>
</dbReference>
<keyword evidence="11 12" id="KW-0472">Membrane</keyword>
<sequence>MMRRIRSVWRTLTGAFTGWTRIALAAMLGVFLGLAGFTVQYSGVTGYLGDNPENCANCHAMDEQYEAWQRGSHHDVATCHSCHTPHDNLAYTYINEADNGLWHSLRFTLDNYPQNIQIREHNRNITEAACLHCHGDFVDQATNSSAHKGETVSCIRCHDGVGHER</sequence>
<dbReference type="RefSeq" id="WP_119835469.1">
    <property type="nucleotide sequence ID" value="NZ_CP032514.1"/>
</dbReference>
<dbReference type="InterPro" id="IPR005126">
    <property type="entry name" value="NapC/NirT_cyt_c_N"/>
</dbReference>
<evidence type="ECO:0000256" key="1">
    <source>
        <dbReference type="ARBA" id="ARBA00004236"/>
    </source>
</evidence>